<dbReference type="PANTHER" id="PTHR34222">
    <property type="entry name" value="GAG_PRE-INTEGRS DOMAIN-CONTAINING PROTEIN"/>
    <property type="match status" value="1"/>
</dbReference>
<dbReference type="EMBL" id="QGNW01001776">
    <property type="protein sequence ID" value="RVW30975.1"/>
    <property type="molecule type" value="Genomic_DNA"/>
</dbReference>
<dbReference type="InterPro" id="IPR054722">
    <property type="entry name" value="PolX-like_BBD"/>
</dbReference>
<reference evidence="2 3" key="1">
    <citation type="journal article" date="2018" name="PLoS Genet.">
        <title>Population sequencing reveals clonal diversity and ancestral inbreeding in the grapevine cultivar Chardonnay.</title>
        <authorList>
            <person name="Roach M.J."/>
            <person name="Johnson D.L."/>
            <person name="Bohlmann J."/>
            <person name="van Vuuren H.J."/>
            <person name="Jones S.J."/>
            <person name="Pretorius I.S."/>
            <person name="Schmidt S.A."/>
            <person name="Borneman A.R."/>
        </authorList>
    </citation>
    <scope>NUCLEOTIDE SEQUENCE [LARGE SCALE GENOMIC DNA]</scope>
    <source>
        <strain evidence="3">cv. Chardonnay</strain>
        <tissue evidence="2">Leaf</tissue>
    </source>
</reference>
<dbReference type="Proteomes" id="UP000288805">
    <property type="component" value="Unassembled WGS sequence"/>
</dbReference>
<gene>
    <name evidence="2" type="ORF">CK203_098711</name>
</gene>
<evidence type="ECO:0000259" key="1">
    <source>
        <dbReference type="Pfam" id="PF22936"/>
    </source>
</evidence>
<sequence length="302" mass="34458">MGCTKLYGYAVDYELNQYYSTAKEMWDALTLAYLDLENSAQLFELQNRACDLKQGELDVAQYFNALTRLWQDINLYVQIPWSNPGDAELYKKQVMMSGSKPSLPEVSALTIPGQESPKNSKRNNLWCDFCKKTNHTKDRCWKLHESFWRRYTVLAYQRANGATVQATQTICDTNTSLLAHKGNFFSTLSSCNNDLEPWVIDFGAIDHMTDYKKLFSPYNPSSGYFKVKIAYGSLSTMARTGTNRISPNIELHFVLHVPNLSCNLLSITKLTRDLKCGAHFFKSSHVFQDLTSGMKIGNARKR</sequence>
<protein>
    <recommendedName>
        <fullName evidence="1">Retrovirus-related Pol polyprotein from transposon TNT 1-94-like beta-barrel domain-containing protein</fullName>
    </recommendedName>
</protein>
<dbReference type="AlphaFoldDB" id="A0A438D660"/>
<dbReference type="PANTHER" id="PTHR34222:SF79">
    <property type="entry name" value="RETROVIRUS-RELATED POL POLYPROTEIN FROM TRANSPOSON TNT 1-94"/>
    <property type="match status" value="1"/>
</dbReference>
<name>A0A438D660_VITVI</name>
<evidence type="ECO:0000313" key="2">
    <source>
        <dbReference type="EMBL" id="RVW30975.1"/>
    </source>
</evidence>
<accession>A0A438D660</accession>
<proteinExistence type="predicted"/>
<evidence type="ECO:0000313" key="3">
    <source>
        <dbReference type="Proteomes" id="UP000288805"/>
    </source>
</evidence>
<comment type="caution">
    <text evidence="2">The sequence shown here is derived from an EMBL/GenBank/DDBJ whole genome shotgun (WGS) entry which is preliminary data.</text>
</comment>
<organism evidence="2 3">
    <name type="scientific">Vitis vinifera</name>
    <name type="common">Grape</name>
    <dbReference type="NCBI Taxonomy" id="29760"/>
    <lineage>
        <taxon>Eukaryota</taxon>
        <taxon>Viridiplantae</taxon>
        <taxon>Streptophyta</taxon>
        <taxon>Embryophyta</taxon>
        <taxon>Tracheophyta</taxon>
        <taxon>Spermatophyta</taxon>
        <taxon>Magnoliopsida</taxon>
        <taxon>eudicotyledons</taxon>
        <taxon>Gunneridae</taxon>
        <taxon>Pentapetalae</taxon>
        <taxon>rosids</taxon>
        <taxon>Vitales</taxon>
        <taxon>Vitaceae</taxon>
        <taxon>Viteae</taxon>
        <taxon>Vitis</taxon>
    </lineage>
</organism>
<dbReference type="Pfam" id="PF22936">
    <property type="entry name" value="Pol_BBD"/>
    <property type="match status" value="1"/>
</dbReference>
<feature type="domain" description="Retrovirus-related Pol polyprotein from transposon TNT 1-94-like beta-barrel" evidence="1">
    <location>
        <begin position="198"/>
        <end position="272"/>
    </location>
</feature>